<dbReference type="AlphaFoldDB" id="A0A0G1LFC8"/>
<accession>A0A0G1LFC8</accession>
<gene>
    <name evidence="1" type="ORF">UW61_C0010G0011</name>
</gene>
<evidence type="ECO:0000313" key="1">
    <source>
        <dbReference type="EMBL" id="KKT67382.1"/>
    </source>
</evidence>
<evidence type="ECO:0000313" key="2">
    <source>
        <dbReference type="Proteomes" id="UP000033901"/>
    </source>
</evidence>
<name>A0A0G1LFC8_9BACT</name>
<organism evidence="1 2">
    <name type="scientific">Candidatus Curtissbacteria bacterium GW2011_GWC1_44_33</name>
    <dbReference type="NCBI Taxonomy" id="1618413"/>
    <lineage>
        <taxon>Bacteria</taxon>
        <taxon>Candidatus Curtissiibacteriota</taxon>
    </lineage>
</organism>
<protein>
    <submittedName>
        <fullName evidence="1">Uncharacterized protein</fullName>
    </submittedName>
</protein>
<proteinExistence type="predicted"/>
<reference evidence="1 2" key="1">
    <citation type="journal article" date="2015" name="Nature">
        <title>rRNA introns, odd ribosomes, and small enigmatic genomes across a large radiation of phyla.</title>
        <authorList>
            <person name="Brown C.T."/>
            <person name="Hug L.A."/>
            <person name="Thomas B.C."/>
            <person name="Sharon I."/>
            <person name="Castelle C.J."/>
            <person name="Singh A."/>
            <person name="Wilkins M.J."/>
            <person name="Williams K.H."/>
            <person name="Banfield J.F."/>
        </authorList>
    </citation>
    <scope>NUCLEOTIDE SEQUENCE [LARGE SCALE GENOMIC DNA]</scope>
</reference>
<dbReference type="Proteomes" id="UP000033901">
    <property type="component" value="Unassembled WGS sequence"/>
</dbReference>
<dbReference type="EMBL" id="LCIZ01000010">
    <property type="protein sequence ID" value="KKT67382.1"/>
    <property type="molecule type" value="Genomic_DNA"/>
</dbReference>
<sequence length="152" mass="17300">MDKERGEILPKFWLSEEEMKDHYQDFKILYGAFALSVWRELVKNTPDMPNIVLTVADNWFMITLCAAPARSTLEKLVTESGIFITESSDILERSAETADKPDTRNIVGILKATKATLEVRNINSERITVLDRTSVGDRDQVFDFKKGNIIDS</sequence>
<comment type="caution">
    <text evidence="1">The sequence shown here is derived from an EMBL/GenBank/DDBJ whole genome shotgun (WGS) entry which is preliminary data.</text>
</comment>